<protein>
    <submittedName>
        <fullName evidence="1">Uncharacterized protein</fullName>
    </submittedName>
</protein>
<comment type="caution">
    <text evidence="1">The sequence shown here is derived from an EMBL/GenBank/DDBJ whole genome shotgun (WGS) entry which is preliminary data.</text>
</comment>
<dbReference type="Proteomes" id="UP000186657">
    <property type="component" value="Unassembled WGS sequence"/>
</dbReference>
<dbReference type="RefSeq" id="WP_075897035.1">
    <property type="nucleotide sequence ID" value="NZ_MKZS01000001.1"/>
</dbReference>
<dbReference type="EMBL" id="MKZS01000001">
    <property type="protein sequence ID" value="OLT58502.1"/>
    <property type="molecule type" value="Genomic_DNA"/>
</dbReference>
<name>A0A1U7MXT0_9CYAN</name>
<gene>
    <name evidence="1" type="ORF">BJP37_05015</name>
</gene>
<evidence type="ECO:0000313" key="1">
    <source>
        <dbReference type="EMBL" id="OLT58502.1"/>
    </source>
</evidence>
<keyword evidence="2" id="KW-1185">Reference proteome</keyword>
<organism evidence="1 2">
    <name type="scientific">Moorena bouillonii PNG</name>
    <dbReference type="NCBI Taxonomy" id="568701"/>
    <lineage>
        <taxon>Bacteria</taxon>
        <taxon>Bacillati</taxon>
        <taxon>Cyanobacteriota</taxon>
        <taxon>Cyanophyceae</taxon>
        <taxon>Coleofasciculales</taxon>
        <taxon>Coleofasciculaceae</taxon>
        <taxon>Moorena</taxon>
    </lineage>
</organism>
<sequence>MFIQLARSHDFPKLLEFPTITDFHPMFIQLARSHSLQIAQISNSSWIKLKALNLALVLYIAIA</sequence>
<proteinExistence type="predicted"/>
<accession>A0A1U7MXT0</accession>
<reference evidence="1 2" key="1">
    <citation type="submission" date="2016-10" db="EMBL/GenBank/DDBJ databases">
        <title>Comparative genomics uncovers the prolific and rare metabolic potential of the cyanobacterial genus Moorea.</title>
        <authorList>
            <person name="Leao T."/>
            <person name="Castelao G."/>
            <person name="Korobeynikov A."/>
            <person name="Monroe E.A."/>
            <person name="Podell S."/>
            <person name="Glukhov E."/>
            <person name="Allen E."/>
            <person name="Gerwick W.H."/>
            <person name="Gerwick L."/>
        </authorList>
    </citation>
    <scope>NUCLEOTIDE SEQUENCE [LARGE SCALE GENOMIC DNA]</scope>
    <source>
        <strain evidence="1 2">PNG5-198</strain>
    </source>
</reference>
<evidence type="ECO:0000313" key="2">
    <source>
        <dbReference type="Proteomes" id="UP000186657"/>
    </source>
</evidence>
<dbReference type="AlphaFoldDB" id="A0A1U7MXT0"/>